<keyword evidence="2" id="KW-1185">Reference proteome</keyword>
<evidence type="ECO:0000313" key="2">
    <source>
        <dbReference type="Proteomes" id="UP000005436"/>
    </source>
</evidence>
<dbReference type="KEGG" id="tfo:BFO_3322"/>
<reference evidence="2" key="1">
    <citation type="submission" date="2011-12" db="EMBL/GenBank/DDBJ databases">
        <title>Complete sequence of Tannerella forsythia ATCC 43037.</title>
        <authorList>
            <person name="Dewhirst F."/>
            <person name="Tanner A."/>
            <person name="Izard J."/>
            <person name="Brinkac L."/>
            <person name="Durkin A.S."/>
            <person name="Hostetler J."/>
            <person name="Shetty J."/>
            <person name="Torralba M."/>
            <person name="Gill S."/>
            <person name="Nelson K."/>
        </authorList>
    </citation>
    <scope>NUCLEOTIDE SEQUENCE [LARGE SCALE GENOMIC DNA]</scope>
    <source>
        <strain evidence="2">ATCC 43037 / JCM 10827 / CCUG 33226 / KCTC 5666 / FDC 338</strain>
    </source>
</reference>
<sequence length="120" mass="14183">MCTPRTLSKNNTLSFFYPITEPVTGCKDKNKFLFEPNLFESFFLERSLFSYQTHLFETNKKKNTPPEKSFLYLLAAGSPLESGCKSTEYLLSLQIFYDLFLKKKRKHQIIKQIKKQKNMH</sequence>
<dbReference type="EMBL" id="CP003191">
    <property type="protein sequence ID" value="AEW21141.1"/>
    <property type="molecule type" value="Genomic_DNA"/>
</dbReference>
<gene>
    <name evidence="1" type="ordered locus">BFO_3322</name>
</gene>
<proteinExistence type="predicted"/>
<dbReference type="AlphaFoldDB" id="G8UIW3"/>
<name>G8UIW3_TANFA</name>
<accession>G8UIW3</accession>
<dbReference type="Proteomes" id="UP000005436">
    <property type="component" value="Chromosome"/>
</dbReference>
<evidence type="ECO:0000313" key="1">
    <source>
        <dbReference type="EMBL" id="AEW21141.1"/>
    </source>
</evidence>
<dbReference type="HOGENOM" id="CLU_2048588_0_0_10"/>
<organism evidence="1 2">
    <name type="scientific">Tannerella forsythia (strain ATCC 43037 / JCM 10827 / CCUG 21028 A / KCTC 5666 / FDC 338)</name>
    <name type="common">Bacteroides forsythus</name>
    <dbReference type="NCBI Taxonomy" id="203275"/>
    <lineage>
        <taxon>Bacteria</taxon>
        <taxon>Pseudomonadati</taxon>
        <taxon>Bacteroidota</taxon>
        <taxon>Bacteroidia</taxon>
        <taxon>Bacteroidales</taxon>
        <taxon>Tannerellaceae</taxon>
        <taxon>Tannerella</taxon>
    </lineage>
</organism>
<protein>
    <submittedName>
        <fullName evidence="1">Uncharacterized protein</fullName>
    </submittedName>
</protein>